<name>D3AMF6_9FIRM</name>
<proteinExistence type="predicted"/>
<dbReference type="HOGENOM" id="CLU_3310970_0_0_9"/>
<protein>
    <submittedName>
        <fullName evidence="1">Uncharacterized protein</fullName>
    </submittedName>
</protein>
<organism evidence="1 2">
    <name type="scientific">Hungatella hathewayi DSM 13479</name>
    <dbReference type="NCBI Taxonomy" id="566550"/>
    <lineage>
        <taxon>Bacteria</taxon>
        <taxon>Bacillati</taxon>
        <taxon>Bacillota</taxon>
        <taxon>Clostridia</taxon>
        <taxon>Lachnospirales</taxon>
        <taxon>Lachnospiraceae</taxon>
        <taxon>Hungatella</taxon>
    </lineage>
</organism>
<accession>D3AMF6</accession>
<comment type="caution">
    <text evidence="1">The sequence shown here is derived from an EMBL/GenBank/DDBJ whole genome shotgun (WGS) entry which is preliminary data.</text>
</comment>
<sequence>MSKRSNHGGEITESLHWWKKAFQAAVNGLMRAARISSRR</sequence>
<evidence type="ECO:0000313" key="1">
    <source>
        <dbReference type="EMBL" id="EFC97006.1"/>
    </source>
</evidence>
<dbReference type="Proteomes" id="UP000004968">
    <property type="component" value="Unassembled WGS sequence"/>
</dbReference>
<dbReference type="EMBL" id="ACIO01000455">
    <property type="protein sequence ID" value="EFC97006.1"/>
    <property type="molecule type" value="Genomic_DNA"/>
</dbReference>
<evidence type="ECO:0000313" key="2">
    <source>
        <dbReference type="Proteomes" id="UP000004968"/>
    </source>
</evidence>
<gene>
    <name evidence="1" type="ORF">CLOSTHATH_04806</name>
</gene>
<dbReference type="AlphaFoldDB" id="D3AMF6"/>
<reference evidence="1 2" key="1">
    <citation type="submission" date="2010-01" db="EMBL/GenBank/DDBJ databases">
        <authorList>
            <person name="Weinstock G."/>
            <person name="Sodergren E."/>
            <person name="Clifton S."/>
            <person name="Fulton L."/>
            <person name="Fulton B."/>
            <person name="Courtney L."/>
            <person name="Fronick C."/>
            <person name="Harrison M."/>
            <person name="Strong C."/>
            <person name="Farmer C."/>
            <person name="Delahaunty K."/>
            <person name="Markovic C."/>
            <person name="Hall O."/>
            <person name="Minx P."/>
            <person name="Tomlinson C."/>
            <person name="Mitreva M."/>
            <person name="Nelson J."/>
            <person name="Hou S."/>
            <person name="Wollam A."/>
            <person name="Pepin K.H."/>
            <person name="Johnson M."/>
            <person name="Bhonagiri V."/>
            <person name="Nash W.E."/>
            <person name="Warren W."/>
            <person name="Chinwalla A."/>
            <person name="Mardis E.R."/>
            <person name="Wilson R.K."/>
        </authorList>
    </citation>
    <scope>NUCLEOTIDE SEQUENCE [LARGE SCALE GENOMIC DNA]</scope>
    <source>
        <strain evidence="1 2">DSM 13479</strain>
    </source>
</reference>